<protein>
    <recommendedName>
        <fullName evidence="1">YdhG-like domain-containing protein</fullName>
    </recommendedName>
</protein>
<organism evidence="2 3">
    <name type="scientific">Knoellia sinensis KCTC 19936</name>
    <dbReference type="NCBI Taxonomy" id="1385520"/>
    <lineage>
        <taxon>Bacteria</taxon>
        <taxon>Bacillati</taxon>
        <taxon>Actinomycetota</taxon>
        <taxon>Actinomycetes</taxon>
        <taxon>Micrococcales</taxon>
        <taxon>Intrasporangiaceae</taxon>
        <taxon>Knoellia</taxon>
    </lineage>
</organism>
<dbReference type="Pfam" id="PF08818">
    <property type="entry name" value="DUF1801"/>
    <property type="match status" value="1"/>
</dbReference>
<dbReference type="InterPro" id="IPR014922">
    <property type="entry name" value="YdhG-like"/>
</dbReference>
<dbReference type="Proteomes" id="UP000030002">
    <property type="component" value="Unassembled WGS sequence"/>
</dbReference>
<dbReference type="AlphaFoldDB" id="A0A0A0J5T6"/>
<dbReference type="eggNOG" id="ENOG50321KE">
    <property type="taxonomic scope" value="Bacteria"/>
</dbReference>
<name>A0A0A0J5T6_9MICO</name>
<accession>A0A0A0J5T6</accession>
<feature type="domain" description="YdhG-like" evidence="1">
    <location>
        <begin position="31"/>
        <end position="137"/>
    </location>
</feature>
<sequence length="146" mass="16110">MAEAAGVVNRDGRTHDSEFRDAISTSPAEVQELAIAVRALVYDVYPDTVEVVWPKQRSIGWGVGPKKFTEQFAYLMTFKKHATLGFYNGGELPDPAGLLPEAGGTQVSGTLSMRSLKVTRHEDLDRPELRELIDAAVRHQTTLVNE</sequence>
<keyword evidence="3" id="KW-1185">Reference proteome</keyword>
<proteinExistence type="predicted"/>
<dbReference type="RefSeq" id="WP_035917277.1">
    <property type="nucleotide sequence ID" value="NZ_AVPJ01000011.1"/>
</dbReference>
<comment type="caution">
    <text evidence="2">The sequence shown here is derived from an EMBL/GenBank/DDBJ whole genome shotgun (WGS) entry which is preliminary data.</text>
</comment>
<evidence type="ECO:0000259" key="1">
    <source>
        <dbReference type="Pfam" id="PF08818"/>
    </source>
</evidence>
<evidence type="ECO:0000313" key="2">
    <source>
        <dbReference type="EMBL" id="KGN31437.1"/>
    </source>
</evidence>
<evidence type="ECO:0000313" key="3">
    <source>
        <dbReference type="Proteomes" id="UP000030002"/>
    </source>
</evidence>
<dbReference type="SUPFAM" id="SSF159888">
    <property type="entry name" value="YdhG-like"/>
    <property type="match status" value="1"/>
</dbReference>
<dbReference type="EMBL" id="AVPJ01000011">
    <property type="protein sequence ID" value="KGN31437.1"/>
    <property type="molecule type" value="Genomic_DNA"/>
</dbReference>
<gene>
    <name evidence="2" type="ORF">N802_03480</name>
</gene>
<reference evidence="2 3" key="1">
    <citation type="submission" date="2013-08" db="EMBL/GenBank/DDBJ databases">
        <title>The genome sequence of Knoellia sinensis.</title>
        <authorList>
            <person name="Zhu W."/>
            <person name="Wang G."/>
        </authorList>
    </citation>
    <scope>NUCLEOTIDE SEQUENCE [LARGE SCALE GENOMIC DNA]</scope>
    <source>
        <strain evidence="2 3">KCTC 19936</strain>
    </source>
</reference>